<evidence type="ECO:0000256" key="1">
    <source>
        <dbReference type="RuleBase" id="RU000487"/>
    </source>
</evidence>
<evidence type="ECO:0000256" key="2">
    <source>
        <dbReference type="SAM" id="MobiDB-lite"/>
    </source>
</evidence>
<keyword evidence="4" id="KW-1185">Reference proteome</keyword>
<organism evidence="3 4">
    <name type="scientific">Patellaria atrata CBS 101060</name>
    <dbReference type="NCBI Taxonomy" id="1346257"/>
    <lineage>
        <taxon>Eukaryota</taxon>
        <taxon>Fungi</taxon>
        <taxon>Dikarya</taxon>
        <taxon>Ascomycota</taxon>
        <taxon>Pezizomycotina</taxon>
        <taxon>Dothideomycetes</taxon>
        <taxon>Dothideomycetes incertae sedis</taxon>
        <taxon>Patellariales</taxon>
        <taxon>Patellariaceae</taxon>
        <taxon>Patellaria</taxon>
    </lineage>
</organism>
<dbReference type="Pfam" id="PF00022">
    <property type="entry name" value="Actin"/>
    <property type="match status" value="1"/>
</dbReference>
<protein>
    <submittedName>
        <fullName evidence="3">Actin-like ATPase domain-containing protein</fullName>
    </submittedName>
</protein>
<dbReference type="SUPFAM" id="SSF53067">
    <property type="entry name" value="Actin-like ATPase domain"/>
    <property type="match status" value="2"/>
</dbReference>
<sequence>MVGKRSGKAQMREEGLEKTDNNLDITTWPVVNMINQKNYYTEYLKRDDQILALRSQNEESRNRMVREARDRDRALAQTSNNGATLPDPDVEMNDDTIPEEATGGMGMQEVLGSKVVVIHPGSQYLRIGLASDALPKTVPMCVAHKSRENESEGESVEPKPKRLKIDGEVPEDPDQWFGDDFYDLFGRMGSELTTRMRLNKRRVLPNQRHPASSFNRKSSPDIITEHNDTDRVDWTEIPPFSRKAPEYFTGNAALRIPDKSNPRYKLFWPIQHGWLNEKDYSSKNALFRDITLILEDAIKSQLDLPRKKDWNQFGCVFVIPDLYDRIYVTSMLDMLIRDFGFGRVCFIQESLAASFGAGVASACIVDVGAQKTSICCVDEGMCIESSRINLKYGGADVTEALFKMMLIDQFPYSDINLNRRYDFLLAEERKHETLTMNDADVIVRQWSFYLRVAGQDTRRYQYKTYDEPMIAPMGFFEPDLFDISSKLEGRRKLIDKGYDLYDGSPSDPISNAQIDVLEWAQRKYAEKNGDTNGVTNTTTITATPARQQPYNLLNRLNDIEGTPRSSVAGSPGPEGTPNPARDSPAVGGAEASDIPLYDPVAEKIKLAEERDHILPIMPLELAILRSISHGSKNDEKKFRDFVGGIMVIGGGAKMLNPTVTNPKNMNTASFNTFLEIKLREAQPDLKADAVLAAMPPRDLDGQVVVWKGASIYGKLSSSGNDSWIGQKEYDMHGARLLAYKVTWSW</sequence>
<dbReference type="FunFam" id="3.30.420.40:FF:000232">
    <property type="entry name" value="Actin-related protein 8"/>
    <property type="match status" value="1"/>
</dbReference>
<feature type="region of interest" description="Disordered" evidence="2">
    <location>
        <begin position="145"/>
        <end position="170"/>
    </location>
</feature>
<evidence type="ECO:0000313" key="4">
    <source>
        <dbReference type="Proteomes" id="UP000799429"/>
    </source>
</evidence>
<feature type="region of interest" description="Disordered" evidence="2">
    <location>
        <begin position="71"/>
        <end position="93"/>
    </location>
</feature>
<dbReference type="InterPro" id="IPR043129">
    <property type="entry name" value="ATPase_NBD"/>
</dbReference>
<dbReference type="Gene3D" id="3.90.640.10">
    <property type="entry name" value="Actin, Chain A, domain 4"/>
    <property type="match status" value="1"/>
</dbReference>
<dbReference type="Gene3D" id="3.30.420.580">
    <property type="match status" value="1"/>
</dbReference>
<comment type="similarity">
    <text evidence="1">Belongs to the actin family.</text>
</comment>
<dbReference type="CDD" id="cd10206">
    <property type="entry name" value="ASKHA_NBD_Arp8-like"/>
    <property type="match status" value="1"/>
</dbReference>
<proteinExistence type="inferred from homology"/>
<dbReference type="AlphaFoldDB" id="A0A9P4VVA3"/>
<dbReference type="EMBL" id="MU006089">
    <property type="protein sequence ID" value="KAF2843345.1"/>
    <property type="molecule type" value="Genomic_DNA"/>
</dbReference>
<dbReference type="Gene3D" id="3.30.420.40">
    <property type="match status" value="3"/>
</dbReference>
<feature type="compositionally biased region" description="Basic and acidic residues" evidence="2">
    <location>
        <begin position="145"/>
        <end position="167"/>
    </location>
</feature>
<evidence type="ECO:0000313" key="3">
    <source>
        <dbReference type="EMBL" id="KAF2843345.1"/>
    </source>
</evidence>
<dbReference type="OrthoDB" id="5572108at2759"/>
<gene>
    <name evidence="3" type="ORF">M501DRAFT_924382</name>
</gene>
<accession>A0A9P4VVA3</accession>
<comment type="caution">
    <text evidence="3">The sequence shown here is derived from an EMBL/GenBank/DDBJ whole genome shotgun (WGS) entry which is preliminary data.</text>
</comment>
<name>A0A9P4VVA3_9PEZI</name>
<dbReference type="PANTHER" id="PTHR11937">
    <property type="entry name" value="ACTIN"/>
    <property type="match status" value="1"/>
</dbReference>
<feature type="region of interest" description="Disordered" evidence="2">
    <location>
        <begin position="560"/>
        <end position="592"/>
    </location>
</feature>
<reference evidence="3" key="1">
    <citation type="journal article" date="2020" name="Stud. Mycol.">
        <title>101 Dothideomycetes genomes: a test case for predicting lifestyles and emergence of pathogens.</title>
        <authorList>
            <person name="Haridas S."/>
            <person name="Albert R."/>
            <person name="Binder M."/>
            <person name="Bloem J."/>
            <person name="Labutti K."/>
            <person name="Salamov A."/>
            <person name="Andreopoulos B."/>
            <person name="Baker S."/>
            <person name="Barry K."/>
            <person name="Bills G."/>
            <person name="Bluhm B."/>
            <person name="Cannon C."/>
            <person name="Castanera R."/>
            <person name="Culley D."/>
            <person name="Daum C."/>
            <person name="Ezra D."/>
            <person name="Gonzalez J."/>
            <person name="Henrissat B."/>
            <person name="Kuo A."/>
            <person name="Liang C."/>
            <person name="Lipzen A."/>
            <person name="Lutzoni F."/>
            <person name="Magnuson J."/>
            <person name="Mondo S."/>
            <person name="Nolan M."/>
            <person name="Ohm R."/>
            <person name="Pangilinan J."/>
            <person name="Park H.-J."/>
            <person name="Ramirez L."/>
            <person name="Alfaro M."/>
            <person name="Sun H."/>
            <person name="Tritt A."/>
            <person name="Yoshinaga Y."/>
            <person name="Zwiers L.-H."/>
            <person name="Turgeon B."/>
            <person name="Goodwin S."/>
            <person name="Spatafora J."/>
            <person name="Crous P."/>
            <person name="Grigoriev I."/>
        </authorList>
    </citation>
    <scope>NUCLEOTIDE SEQUENCE</scope>
    <source>
        <strain evidence="3">CBS 101060</strain>
    </source>
</reference>
<dbReference type="Proteomes" id="UP000799429">
    <property type="component" value="Unassembled WGS sequence"/>
</dbReference>
<dbReference type="SMART" id="SM00268">
    <property type="entry name" value="ACTIN"/>
    <property type="match status" value="1"/>
</dbReference>
<dbReference type="InterPro" id="IPR004000">
    <property type="entry name" value="Actin"/>
</dbReference>